<dbReference type="PANTHER" id="PTHR33169:SF14">
    <property type="entry name" value="TRANSCRIPTIONAL REGULATOR RV3488"/>
    <property type="match status" value="1"/>
</dbReference>
<keyword evidence="3" id="KW-1185">Reference proteome</keyword>
<dbReference type="CDD" id="cd00090">
    <property type="entry name" value="HTH_ARSR"/>
    <property type="match status" value="1"/>
</dbReference>
<evidence type="ECO:0000313" key="3">
    <source>
        <dbReference type="Proteomes" id="UP000037982"/>
    </source>
</evidence>
<sequence length="117" mass="13094">MVPDIAGKPAAGKAESQLRKGVLEYCVLALLREGPRYGVELLETLGAVNVMVTSQGTIYPLLSRLRRDGLVETRWQESPSGPPRRYYELTPSGHTALKEFTAIWPHFREAVDHFITD</sequence>
<dbReference type="InterPro" id="IPR036390">
    <property type="entry name" value="WH_DNA-bd_sf"/>
</dbReference>
<dbReference type="AlphaFoldDB" id="A0A0N0XSU7"/>
<feature type="domain" description="Transcription regulator PadR N-terminal" evidence="1">
    <location>
        <begin position="27"/>
        <end position="99"/>
    </location>
</feature>
<dbReference type="InterPro" id="IPR036388">
    <property type="entry name" value="WH-like_DNA-bd_sf"/>
</dbReference>
<dbReference type="PANTHER" id="PTHR33169">
    <property type="entry name" value="PADR-FAMILY TRANSCRIPTIONAL REGULATOR"/>
    <property type="match status" value="1"/>
</dbReference>
<dbReference type="PATRIC" id="fig|66876.3.peg.6123"/>
<evidence type="ECO:0000313" key="2">
    <source>
        <dbReference type="EMBL" id="KPC60676.1"/>
    </source>
</evidence>
<dbReference type="InterPro" id="IPR005149">
    <property type="entry name" value="Tscrpt_reg_PadR_N"/>
</dbReference>
<protein>
    <submittedName>
        <fullName evidence="2">PadR family transcriptional regulator</fullName>
    </submittedName>
</protein>
<accession>A0A0N0XSU7</accession>
<reference evidence="3" key="1">
    <citation type="submission" date="2015-07" db="EMBL/GenBank/DDBJ databases">
        <authorList>
            <person name="Ju K.-S."/>
            <person name="Doroghazi J.R."/>
            <person name="Metcalf W.W."/>
        </authorList>
    </citation>
    <scope>NUCLEOTIDE SEQUENCE [LARGE SCALE GENOMIC DNA]</scope>
    <source>
        <strain evidence="3">NRRL ISP-5002</strain>
    </source>
</reference>
<dbReference type="RefSeq" id="WP_053926345.1">
    <property type="nucleotide sequence ID" value="NZ_LGKG01000157.1"/>
</dbReference>
<proteinExistence type="predicted"/>
<name>A0A0N0XSU7_9ACTN</name>
<dbReference type="Proteomes" id="UP000037982">
    <property type="component" value="Unassembled WGS sequence"/>
</dbReference>
<gene>
    <name evidence="2" type="ORF">ADL29_27930</name>
</gene>
<dbReference type="InterPro" id="IPR052509">
    <property type="entry name" value="Metal_resp_DNA-bind_regulator"/>
</dbReference>
<dbReference type="Pfam" id="PF03551">
    <property type="entry name" value="PadR"/>
    <property type="match status" value="1"/>
</dbReference>
<dbReference type="SUPFAM" id="SSF46785">
    <property type="entry name" value="Winged helix' DNA-binding domain"/>
    <property type="match status" value="1"/>
</dbReference>
<evidence type="ECO:0000259" key="1">
    <source>
        <dbReference type="Pfam" id="PF03551"/>
    </source>
</evidence>
<dbReference type="InterPro" id="IPR011991">
    <property type="entry name" value="ArsR-like_HTH"/>
</dbReference>
<organism evidence="2 3">
    <name type="scientific">Streptomyces chattanoogensis</name>
    <dbReference type="NCBI Taxonomy" id="66876"/>
    <lineage>
        <taxon>Bacteria</taxon>
        <taxon>Bacillati</taxon>
        <taxon>Actinomycetota</taxon>
        <taxon>Actinomycetes</taxon>
        <taxon>Kitasatosporales</taxon>
        <taxon>Streptomycetaceae</taxon>
        <taxon>Streptomyces</taxon>
    </lineage>
</organism>
<dbReference type="EMBL" id="LGKG01000157">
    <property type="protein sequence ID" value="KPC60676.1"/>
    <property type="molecule type" value="Genomic_DNA"/>
</dbReference>
<comment type="caution">
    <text evidence="2">The sequence shown here is derived from an EMBL/GenBank/DDBJ whole genome shotgun (WGS) entry which is preliminary data.</text>
</comment>
<dbReference type="Gene3D" id="1.10.10.10">
    <property type="entry name" value="Winged helix-like DNA-binding domain superfamily/Winged helix DNA-binding domain"/>
    <property type="match status" value="1"/>
</dbReference>